<dbReference type="PANTHER" id="PTHR48423:SF1">
    <property type="entry name" value="INTERLEUKIN-27 RECEPTOR SUBUNIT ALPHA"/>
    <property type="match status" value="1"/>
</dbReference>
<keyword evidence="8" id="KW-0675">Receptor</keyword>
<evidence type="ECO:0000256" key="11">
    <source>
        <dbReference type="SAM" id="Phobius"/>
    </source>
</evidence>
<feature type="compositionally biased region" description="Polar residues" evidence="10">
    <location>
        <begin position="836"/>
        <end position="846"/>
    </location>
</feature>
<evidence type="ECO:0000256" key="8">
    <source>
        <dbReference type="ARBA" id="ARBA00023170"/>
    </source>
</evidence>
<keyword evidence="4" id="KW-0732">Signal</keyword>
<reference evidence="14" key="1">
    <citation type="journal article" date="2023" name="G3 (Bethesda)">
        <title>A reference genome for the long-term kleptoplast-retaining sea slug Elysia crispata morphotype clarki.</title>
        <authorList>
            <person name="Eastman K.E."/>
            <person name="Pendleton A.L."/>
            <person name="Shaikh M.A."/>
            <person name="Suttiyut T."/>
            <person name="Ogas R."/>
            <person name="Tomko P."/>
            <person name="Gavelis G."/>
            <person name="Widhalm J.R."/>
            <person name="Wisecaver J.H."/>
        </authorList>
    </citation>
    <scope>NUCLEOTIDE SEQUENCE</scope>
    <source>
        <strain evidence="14">ECLA1</strain>
    </source>
</reference>
<dbReference type="EMBL" id="JAWDGP010006763">
    <property type="protein sequence ID" value="KAK3735875.1"/>
    <property type="molecule type" value="Genomic_DNA"/>
</dbReference>
<dbReference type="CDD" id="cd00063">
    <property type="entry name" value="FN3"/>
    <property type="match status" value="1"/>
</dbReference>
<comment type="subcellular location">
    <subcellularLocation>
        <location evidence="1">Membrane</location>
        <topology evidence="1">Single-pass type I membrane protein</topology>
    </subcellularLocation>
</comment>
<dbReference type="Proteomes" id="UP001283361">
    <property type="component" value="Unassembled WGS sequence"/>
</dbReference>
<evidence type="ECO:0000256" key="3">
    <source>
        <dbReference type="ARBA" id="ARBA00022692"/>
    </source>
</evidence>
<evidence type="ECO:0000256" key="1">
    <source>
        <dbReference type="ARBA" id="ARBA00004479"/>
    </source>
</evidence>
<feature type="region of interest" description="Disordered" evidence="10">
    <location>
        <begin position="1033"/>
        <end position="1081"/>
    </location>
</feature>
<sequence>MYLYVQSRITALLVLVPILAVHSFVEYGVVTPFDPFLFVGEPLRLFCNITNPDVREDSSSLFFEKGDERRASQILNTRAIRLTVPEVELGDDGSYVCLLQTLEGKVEILGHQKVKVDIAPREVVNVKCRVYNWESMTCTWDLGVHYNHPKHVNVSVFWVATDVQQDCPQLTSSSCHWNQKHYSHGLRYNILIVVTYRVKGHIRKKASKMIKINSDEVVEPAPVEKLKALPSNSTCITLVWHTPRVFMRSMRFLQQMKPSNGNWSNIHIVPSSHSHEHNSSHESVVCDLDPDTGYEFRVAVFPVLPHNGQQVGYESEWRTIFASTEEDVPSAPPVTCPGCYFDVANTHLDPEMTRTVRVMWKDIPKSLRQGKLTHYRISYFSMNSNYNSSITRQVTDREKHVTSAILHLPSKLEDYTVRITGATAKGESIKGSYILIPSVENKPQPPQRFLVKRNRDELGSTRLYLSWAALADKERSGPSSFHHRHIRSERTQDLEGVYIFWCQGSRATWQCQSELEWVKLPPDQVTYELVTGMKQLDPYNLLIGISVQEIFGKSVISSGIQWSQCIFTRNQKPETAPLNVRFQPTSAGDDSLIVIWEKRGCREETSYVTEFLVRYCPSSPSNKCIGDRITLNVSSDVTRVTLPHLARSTKYLVHVVAASSAGLGPPSEDIWHMIEPEPPDEDISGLIAVVLTIISVVFLLTGCFCFIRYCYRQRQKIPSVNGLLDVQPTQKCPPVNHYRGRPLPAPPEDVFVDHHTYGTSSDRTCMNNLGCDKSITNPVSDDCAQESISSNIPLLADNTTKNIQLRRDGEVPLSASKKTNFPKPCDREDSHDRDSILTTSNYIQRKSSSSPVSNKGSYQRVALDGSAESCNTETPAAYSFIAPRPISQQCSESVIQNFSSKDTLPLRSHWSVIPEAFPMHTINRQSMGQNFIHIADIPSKTDYGKSEEKNYSSQAMVVPAYFGATLPHHHSLMGSHPPQPLNVAAVDDQEFCTCGSDSEDANSVDMNDNVSPSSKAIVFPLFERRRSIPIDSIFSTISPPSGPPSPTPPYDNAPPLPTESESRFPMNPRRERFAPPVALGSQEYLEPQVFPSSYVSSGVS</sequence>
<feature type="domain" description="Ig-like" evidence="12">
    <location>
        <begin position="17"/>
        <end position="107"/>
    </location>
</feature>
<dbReference type="InterPro" id="IPR013783">
    <property type="entry name" value="Ig-like_fold"/>
</dbReference>
<dbReference type="InterPro" id="IPR007110">
    <property type="entry name" value="Ig-like_dom"/>
</dbReference>
<dbReference type="GO" id="GO:0005886">
    <property type="term" value="C:plasma membrane"/>
    <property type="evidence" value="ECO:0007669"/>
    <property type="project" value="UniProtKB-ARBA"/>
</dbReference>
<keyword evidence="15" id="KW-1185">Reference proteome</keyword>
<dbReference type="Gene3D" id="2.60.40.10">
    <property type="entry name" value="Immunoglobulins"/>
    <property type="match status" value="4"/>
</dbReference>
<evidence type="ECO:0000256" key="5">
    <source>
        <dbReference type="ARBA" id="ARBA00022737"/>
    </source>
</evidence>
<dbReference type="PROSITE" id="PS50835">
    <property type="entry name" value="IG_LIKE"/>
    <property type="match status" value="1"/>
</dbReference>
<dbReference type="InterPro" id="IPR036116">
    <property type="entry name" value="FN3_sf"/>
</dbReference>
<comment type="similarity">
    <text evidence="2">Belongs to the type I cytokine receptor family. Type 2 subfamily.</text>
</comment>
<evidence type="ECO:0000313" key="15">
    <source>
        <dbReference type="Proteomes" id="UP001283361"/>
    </source>
</evidence>
<dbReference type="AlphaFoldDB" id="A0AAE1CU56"/>
<dbReference type="Pfam" id="PF00041">
    <property type="entry name" value="fn3"/>
    <property type="match status" value="1"/>
</dbReference>
<evidence type="ECO:0000256" key="7">
    <source>
        <dbReference type="ARBA" id="ARBA00023136"/>
    </source>
</evidence>
<keyword evidence="9" id="KW-0325">Glycoprotein</keyword>
<evidence type="ECO:0000256" key="9">
    <source>
        <dbReference type="ARBA" id="ARBA00023180"/>
    </source>
</evidence>
<keyword evidence="6 11" id="KW-1133">Transmembrane helix</keyword>
<dbReference type="SUPFAM" id="SSF49265">
    <property type="entry name" value="Fibronectin type III"/>
    <property type="match status" value="3"/>
</dbReference>
<dbReference type="PROSITE" id="PS50853">
    <property type="entry name" value="FN3"/>
    <property type="match status" value="2"/>
</dbReference>
<evidence type="ECO:0000313" key="14">
    <source>
        <dbReference type="EMBL" id="KAK3735875.1"/>
    </source>
</evidence>
<feature type="compositionally biased region" description="Pro residues" evidence="10">
    <location>
        <begin position="1040"/>
        <end position="1057"/>
    </location>
</feature>
<keyword evidence="3 11" id="KW-0812">Transmembrane</keyword>
<accession>A0AAE1CU56</accession>
<gene>
    <name evidence="14" type="ORF">RRG08_041065</name>
</gene>
<feature type="region of interest" description="Disordered" evidence="10">
    <location>
        <begin position="811"/>
        <end position="857"/>
    </location>
</feature>
<evidence type="ECO:0000259" key="13">
    <source>
        <dbReference type="PROSITE" id="PS50853"/>
    </source>
</evidence>
<evidence type="ECO:0000256" key="6">
    <source>
        <dbReference type="ARBA" id="ARBA00022989"/>
    </source>
</evidence>
<dbReference type="InterPro" id="IPR052672">
    <property type="entry name" value="Type1_Cytokine_Rcpt_Type2"/>
</dbReference>
<protein>
    <submittedName>
        <fullName evidence="14">Uncharacterized protein</fullName>
    </submittedName>
</protein>
<dbReference type="SMART" id="SM00060">
    <property type="entry name" value="FN3"/>
    <property type="match status" value="3"/>
</dbReference>
<feature type="compositionally biased region" description="Basic and acidic residues" evidence="10">
    <location>
        <begin position="824"/>
        <end position="835"/>
    </location>
</feature>
<feature type="transmembrane region" description="Helical" evidence="11">
    <location>
        <begin position="683"/>
        <end position="707"/>
    </location>
</feature>
<dbReference type="PANTHER" id="PTHR48423">
    <property type="entry name" value="INTERLEUKIN-27 RECEPTOR SUBUNIT ALPHA"/>
    <property type="match status" value="1"/>
</dbReference>
<feature type="compositionally biased region" description="Low complexity" evidence="10">
    <location>
        <begin position="847"/>
        <end position="857"/>
    </location>
</feature>
<evidence type="ECO:0000256" key="10">
    <source>
        <dbReference type="SAM" id="MobiDB-lite"/>
    </source>
</evidence>
<dbReference type="InterPro" id="IPR003961">
    <property type="entry name" value="FN3_dom"/>
</dbReference>
<proteinExistence type="inferred from homology"/>
<evidence type="ECO:0000256" key="4">
    <source>
        <dbReference type="ARBA" id="ARBA00022729"/>
    </source>
</evidence>
<name>A0AAE1CU56_9GAST</name>
<comment type="caution">
    <text evidence="14">The sequence shown here is derived from an EMBL/GenBank/DDBJ whole genome shotgun (WGS) entry which is preliminary data.</text>
</comment>
<keyword evidence="7 11" id="KW-0472">Membrane</keyword>
<keyword evidence="5" id="KW-0677">Repeat</keyword>
<feature type="domain" description="Fibronectin type-III" evidence="13">
    <location>
        <begin position="222"/>
        <end position="327"/>
    </location>
</feature>
<evidence type="ECO:0000259" key="12">
    <source>
        <dbReference type="PROSITE" id="PS50835"/>
    </source>
</evidence>
<evidence type="ECO:0000256" key="2">
    <source>
        <dbReference type="ARBA" id="ARBA00008921"/>
    </source>
</evidence>
<feature type="domain" description="Fibronectin type-III" evidence="13">
    <location>
        <begin position="576"/>
        <end position="677"/>
    </location>
</feature>
<organism evidence="14 15">
    <name type="scientific">Elysia crispata</name>
    <name type="common">lettuce slug</name>
    <dbReference type="NCBI Taxonomy" id="231223"/>
    <lineage>
        <taxon>Eukaryota</taxon>
        <taxon>Metazoa</taxon>
        <taxon>Spiralia</taxon>
        <taxon>Lophotrochozoa</taxon>
        <taxon>Mollusca</taxon>
        <taxon>Gastropoda</taxon>
        <taxon>Heterobranchia</taxon>
        <taxon>Euthyneura</taxon>
        <taxon>Panpulmonata</taxon>
        <taxon>Sacoglossa</taxon>
        <taxon>Placobranchoidea</taxon>
        <taxon>Plakobranchidae</taxon>
        <taxon>Elysia</taxon>
    </lineage>
</organism>